<name>A0A8I1KYK6_ACIPI</name>
<protein>
    <recommendedName>
        <fullName evidence="3">ADP-ribosyl-(Dinitrogen reductase) hydrolase</fullName>
    </recommendedName>
</protein>
<evidence type="ECO:0008006" key="3">
    <source>
        <dbReference type="Google" id="ProtNLM"/>
    </source>
</evidence>
<dbReference type="AlphaFoldDB" id="A0A8I1KYK6"/>
<dbReference type="Proteomes" id="UP000660083">
    <property type="component" value="Unassembled WGS sequence"/>
</dbReference>
<dbReference type="RefSeq" id="WP_200005406.1">
    <property type="nucleotide sequence ID" value="NZ_JAEFCT010000034.1"/>
</dbReference>
<sequence length="102" mass="11808">MSGGNDDPFLISARVRQKLVDKHNVVPTEVEQCFFNFSGTHFLEDEREDHKTNPPTLWFISETDSGRLLKICFILHEKSQKFAIKSAFDPNQTEIDMFFNAN</sequence>
<accession>A0A8I1KYK6</accession>
<organism evidence="1 2">
    <name type="scientific">Acinetobacter pittii</name>
    <name type="common">Acinetobacter genomosp. 3</name>
    <dbReference type="NCBI Taxonomy" id="48296"/>
    <lineage>
        <taxon>Bacteria</taxon>
        <taxon>Pseudomonadati</taxon>
        <taxon>Pseudomonadota</taxon>
        <taxon>Gammaproteobacteria</taxon>
        <taxon>Moraxellales</taxon>
        <taxon>Moraxellaceae</taxon>
        <taxon>Acinetobacter</taxon>
        <taxon>Acinetobacter calcoaceticus/baumannii complex</taxon>
    </lineage>
</organism>
<dbReference type="EMBL" id="JAEFCT010000034">
    <property type="protein sequence ID" value="MBK1446834.1"/>
    <property type="molecule type" value="Genomic_DNA"/>
</dbReference>
<evidence type="ECO:0000313" key="1">
    <source>
        <dbReference type="EMBL" id="MBK1446834.1"/>
    </source>
</evidence>
<gene>
    <name evidence="1" type="ORF">JDA50_20860</name>
</gene>
<evidence type="ECO:0000313" key="2">
    <source>
        <dbReference type="Proteomes" id="UP000660083"/>
    </source>
</evidence>
<reference evidence="1" key="1">
    <citation type="submission" date="2020-12" db="EMBL/GenBank/DDBJ databases">
        <authorList>
            <person name="Chopjitt P."/>
        </authorList>
    </citation>
    <scope>NUCLEOTIDE SEQUENCE</scope>
    <source>
        <strain evidence="1">AP1</strain>
    </source>
</reference>
<proteinExistence type="predicted"/>
<comment type="caution">
    <text evidence="1">The sequence shown here is derived from an EMBL/GenBank/DDBJ whole genome shotgun (WGS) entry which is preliminary data.</text>
</comment>